<name>A0A2H3DGE7_ARMGA</name>
<dbReference type="AlphaFoldDB" id="A0A2H3DGE7"/>
<dbReference type="OMA" id="VVGYRMV"/>
<gene>
    <name evidence="1" type="ORF">ARMGADRAFT_1032993</name>
</gene>
<dbReference type="Proteomes" id="UP000217790">
    <property type="component" value="Unassembled WGS sequence"/>
</dbReference>
<evidence type="ECO:0000313" key="2">
    <source>
        <dbReference type="Proteomes" id="UP000217790"/>
    </source>
</evidence>
<accession>A0A2H3DGE7</accession>
<reference evidence="2" key="1">
    <citation type="journal article" date="2017" name="Nat. Ecol. Evol.">
        <title>Genome expansion and lineage-specific genetic innovations in the forest pathogenic fungi Armillaria.</title>
        <authorList>
            <person name="Sipos G."/>
            <person name="Prasanna A.N."/>
            <person name="Walter M.C."/>
            <person name="O'Connor E."/>
            <person name="Balint B."/>
            <person name="Krizsan K."/>
            <person name="Kiss B."/>
            <person name="Hess J."/>
            <person name="Varga T."/>
            <person name="Slot J."/>
            <person name="Riley R."/>
            <person name="Boka B."/>
            <person name="Rigling D."/>
            <person name="Barry K."/>
            <person name="Lee J."/>
            <person name="Mihaltcheva S."/>
            <person name="LaButti K."/>
            <person name="Lipzen A."/>
            <person name="Waldron R."/>
            <person name="Moloney N.M."/>
            <person name="Sperisen C."/>
            <person name="Kredics L."/>
            <person name="Vagvoelgyi C."/>
            <person name="Patrignani A."/>
            <person name="Fitzpatrick D."/>
            <person name="Nagy I."/>
            <person name="Doyle S."/>
            <person name="Anderson J.B."/>
            <person name="Grigoriev I.V."/>
            <person name="Gueldener U."/>
            <person name="Muensterkoetter M."/>
            <person name="Nagy L.G."/>
        </authorList>
    </citation>
    <scope>NUCLEOTIDE SEQUENCE [LARGE SCALE GENOMIC DNA]</scope>
    <source>
        <strain evidence="2">Ar21-2</strain>
    </source>
</reference>
<dbReference type="EMBL" id="KZ293667">
    <property type="protein sequence ID" value="PBK89928.1"/>
    <property type="molecule type" value="Genomic_DNA"/>
</dbReference>
<dbReference type="OrthoDB" id="4926491at2759"/>
<protein>
    <submittedName>
        <fullName evidence="1">Uncharacterized protein</fullName>
    </submittedName>
</protein>
<proteinExistence type="predicted"/>
<evidence type="ECO:0000313" key="1">
    <source>
        <dbReference type="EMBL" id="PBK89928.1"/>
    </source>
</evidence>
<sequence>MTSPERFPVLSSLPPPSDLFKSTAPYILTVSLYDQNLVVHCSHEPTLKLLKGYLERHQWTKAHSVVSSKLTLVESDFCPGTMDTLIVSPNSSWERNCKVNPTVILAFIEGVVGYRMVSTTGSIWMYRRTTLFT</sequence>
<organism evidence="1 2">
    <name type="scientific">Armillaria gallica</name>
    <name type="common">Bulbous honey fungus</name>
    <name type="synonym">Armillaria bulbosa</name>
    <dbReference type="NCBI Taxonomy" id="47427"/>
    <lineage>
        <taxon>Eukaryota</taxon>
        <taxon>Fungi</taxon>
        <taxon>Dikarya</taxon>
        <taxon>Basidiomycota</taxon>
        <taxon>Agaricomycotina</taxon>
        <taxon>Agaricomycetes</taxon>
        <taxon>Agaricomycetidae</taxon>
        <taxon>Agaricales</taxon>
        <taxon>Marasmiineae</taxon>
        <taxon>Physalacriaceae</taxon>
        <taxon>Armillaria</taxon>
    </lineage>
</organism>
<dbReference type="InParanoid" id="A0A2H3DGE7"/>
<keyword evidence="2" id="KW-1185">Reference proteome</keyword>